<dbReference type="InterPro" id="IPR000528">
    <property type="entry name" value="Plant_nsLTP"/>
</dbReference>
<evidence type="ECO:0000256" key="7">
    <source>
        <dbReference type="SAM" id="SignalP"/>
    </source>
</evidence>
<evidence type="ECO:0000259" key="8">
    <source>
        <dbReference type="SMART" id="SM00499"/>
    </source>
</evidence>
<evidence type="ECO:0000313" key="9">
    <source>
        <dbReference type="EMBL" id="GKV02300.1"/>
    </source>
</evidence>
<dbReference type="PANTHER" id="PTHR33076">
    <property type="entry name" value="NON-SPECIFIC LIPID-TRANSFER PROTEIN 2-RELATED"/>
    <property type="match status" value="1"/>
</dbReference>
<name>A0AAV5IUM8_9ROSI</name>
<comment type="similarity">
    <text evidence="2 6">Belongs to the plant LTP family.</text>
</comment>
<dbReference type="SUPFAM" id="SSF47699">
    <property type="entry name" value="Bifunctional inhibitor/lipid-transfer protein/seed storage 2S albumin"/>
    <property type="match status" value="1"/>
</dbReference>
<accession>A0AAV5IUM8</accession>
<proteinExistence type="inferred from homology"/>
<dbReference type="EMBL" id="BPVZ01000018">
    <property type="protein sequence ID" value="GKV02300.1"/>
    <property type="molecule type" value="Genomic_DNA"/>
</dbReference>
<keyword evidence="10" id="KW-1185">Reference proteome</keyword>
<feature type="chain" id="PRO_5043652360" description="Non-specific lipid-transfer protein" evidence="7">
    <location>
        <begin position="27"/>
        <end position="120"/>
    </location>
</feature>
<feature type="signal peptide" evidence="7">
    <location>
        <begin position="1"/>
        <end position="26"/>
    </location>
</feature>
<evidence type="ECO:0000313" key="10">
    <source>
        <dbReference type="Proteomes" id="UP001054252"/>
    </source>
</evidence>
<comment type="function">
    <text evidence="1 6">Plant non-specific lipid-transfer proteins transfer phospholipids as well as galactolipids across membranes. May play a role in wax or cutin deposition in the cell walls of expanding epidermal cells and certain secretory tissues.</text>
</comment>
<dbReference type="Pfam" id="PF00234">
    <property type="entry name" value="Tryp_alpha_amyl"/>
    <property type="match status" value="1"/>
</dbReference>
<dbReference type="GO" id="GO:0008289">
    <property type="term" value="F:lipid binding"/>
    <property type="evidence" value="ECO:0007669"/>
    <property type="project" value="UniProtKB-KW"/>
</dbReference>
<evidence type="ECO:0000256" key="2">
    <source>
        <dbReference type="ARBA" id="ARBA00009748"/>
    </source>
</evidence>
<keyword evidence="5" id="KW-1015">Disulfide bond</keyword>
<evidence type="ECO:0000256" key="4">
    <source>
        <dbReference type="ARBA" id="ARBA00023121"/>
    </source>
</evidence>
<feature type="domain" description="Bifunctional inhibitor/plant lipid transfer protein/seed storage helical" evidence="8">
    <location>
        <begin position="29"/>
        <end position="113"/>
    </location>
</feature>
<dbReference type="FunFam" id="1.10.110.10:FF:000002">
    <property type="entry name" value="Non-specific lipid-transfer protein"/>
    <property type="match status" value="1"/>
</dbReference>
<dbReference type="Proteomes" id="UP001054252">
    <property type="component" value="Unassembled WGS sequence"/>
</dbReference>
<evidence type="ECO:0000256" key="1">
    <source>
        <dbReference type="ARBA" id="ARBA00003211"/>
    </source>
</evidence>
<gene>
    <name evidence="9" type="ORF">SLEP1_g14754</name>
</gene>
<dbReference type="InterPro" id="IPR036312">
    <property type="entry name" value="Bifun_inhib/LTP/seed_sf"/>
</dbReference>
<keyword evidence="3 6" id="KW-0813">Transport</keyword>
<dbReference type="CDD" id="cd01960">
    <property type="entry name" value="nsLTP1"/>
    <property type="match status" value="1"/>
</dbReference>
<organism evidence="9 10">
    <name type="scientific">Rubroshorea leprosula</name>
    <dbReference type="NCBI Taxonomy" id="152421"/>
    <lineage>
        <taxon>Eukaryota</taxon>
        <taxon>Viridiplantae</taxon>
        <taxon>Streptophyta</taxon>
        <taxon>Embryophyta</taxon>
        <taxon>Tracheophyta</taxon>
        <taxon>Spermatophyta</taxon>
        <taxon>Magnoliopsida</taxon>
        <taxon>eudicotyledons</taxon>
        <taxon>Gunneridae</taxon>
        <taxon>Pentapetalae</taxon>
        <taxon>rosids</taxon>
        <taxon>malvids</taxon>
        <taxon>Malvales</taxon>
        <taxon>Dipterocarpaceae</taxon>
        <taxon>Rubroshorea</taxon>
    </lineage>
</organism>
<dbReference type="InterPro" id="IPR016140">
    <property type="entry name" value="Bifunc_inhib/LTP/seed_store"/>
</dbReference>
<protein>
    <recommendedName>
        <fullName evidence="6">Non-specific lipid-transfer protein</fullName>
    </recommendedName>
</protein>
<keyword evidence="4 6" id="KW-0446">Lipid-binding</keyword>
<evidence type="ECO:0000256" key="3">
    <source>
        <dbReference type="ARBA" id="ARBA00022448"/>
    </source>
</evidence>
<dbReference type="PRINTS" id="PR00382">
    <property type="entry name" value="LIPIDTRNSFER"/>
</dbReference>
<dbReference type="Gene3D" id="1.10.110.10">
    <property type="entry name" value="Plant lipid-transfer and hydrophobic proteins"/>
    <property type="match status" value="1"/>
</dbReference>
<sequence length="120" mass="12111">MASALTLKLACVVLLSMVVSAPVAQALTCNEVISGLTPCIGYLTGSGALSSGCCSGVQSLNAAAKTTADRQAACNCLKNTAKSMTGINYGLAAGLPGKCGVNIPYAISPSTDCSKYYNFF</sequence>
<evidence type="ECO:0000256" key="5">
    <source>
        <dbReference type="ARBA" id="ARBA00023157"/>
    </source>
</evidence>
<comment type="caution">
    <text evidence="9">The sequence shown here is derived from an EMBL/GenBank/DDBJ whole genome shotgun (WGS) entry which is preliminary data.</text>
</comment>
<dbReference type="GO" id="GO:0006869">
    <property type="term" value="P:lipid transport"/>
    <property type="evidence" value="ECO:0007669"/>
    <property type="project" value="InterPro"/>
</dbReference>
<evidence type="ECO:0000256" key="6">
    <source>
        <dbReference type="RuleBase" id="RU000628"/>
    </source>
</evidence>
<reference evidence="9 10" key="1">
    <citation type="journal article" date="2021" name="Commun. Biol.">
        <title>The genome of Shorea leprosula (Dipterocarpaceae) highlights the ecological relevance of drought in aseasonal tropical rainforests.</title>
        <authorList>
            <person name="Ng K.K.S."/>
            <person name="Kobayashi M.J."/>
            <person name="Fawcett J.A."/>
            <person name="Hatakeyama M."/>
            <person name="Paape T."/>
            <person name="Ng C.H."/>
            <person name="Ang C.C."/>
            <person name="Tnah L.H."/>
            <person name="Lee C.T."/>
            <person name="Nishiyama T."/>
            <person name="Sese J."/>
            <person name="O'Brien M.J."/>
            <person name="Copetti D."/>
            <person name="Mohd Noor M.I."/>
            <person name="Ong R.C."/>
            <person name="Putra M."/>
            <person name="Sireger I.Z."/>
            <person name="Indrioko S."/>
            <person name="Kosugi Y."/>
            <person name="Izuno A."/>
            <person name="Isagi Y."/>
            <person name="Lee S.L."/>
            <person name="Shimizu K.K."/>
        </authorList>
    </citation>
    <scope>NUCLEOTIDE SEQUENCE [LARGE SCALE GENOMIC DNA]</scope>
    <source>
        <strain evidence="9">214</strain>
    </source>
</reference>
<keyword evidence="7" id="KW-0732">Signal</keyword>
<dbReference type="SMART" id="SM00499">
    <property type="entry name" value="AAI"/>
    <property type="match status" value="1"/>
</dbReference>
<dbReference type="AlphaFoldDB" id="A0AAV5IUM8"/>